<protein>
    <recommendedName>
        <fullName evidence="3">Type VI secretion system baseplate subunit TssK</fullName>
    </recommendedName>
</protein>
<comment type="caution">
    <text evidence="1">The sequence shown here is derived from an EMBL/GenBank/DDBJ whole genome shotgun (WGS) entry which is preliminary data.</text>
</comment>
<name>A0A9N8S0G1_9BURK</name>
<reference evidence="1" key="1">
    <citation type="submission" date="2021-04" db="EMBL/GenBank/DDBJ databases">
        <authorList>
            <person name="Vanwijnsberghe S."/>
        </authorList>
    </citation>
    <scope>NUCLEOTIDE SEQUENCE</scope>
    <source>
        <strain evidence="1">LMG 31841</strain>
    </source>
</reference>
<dbReference type="PANTHER" id="PTHR35566">
    <property type="entry name" value="BLR3599 PROTEIN"/>
    <property type="match status" value="1"/>
</dbReference>
<evidence type="ECO:0000313" key="2">
    <source>
        <dbReference type="Proteomes" id="UP000789704"/>
    </source>
</evidence>
<gene>
    <name evidence="1" type="ORF">LMG31841_04190</name>
</gene>
<dbReference type="InterPro" id="IPR010263">
    <property type="entry name" value="T6SS_TssK"/>
</dbReference>
<sequence length="454" mass="49602">MHEAMNVVDRVEWHEGLLLAPQHFQLMSARFDSLVAWQTLAAAPFSWGVRRLVLDNGLLPTGLVRVLELEAIMPDGTAVAYSAEADGHGSLELSLAPLAERIAEGALDLYLALPVAGTMRRDAQVRRFRSTRGAPVEDEVSDAPPADIPRQLPNLTLVAGERPSALHVSMCIGSVYKDNEVVRLGERLPPLLEVSRDNPLWTSVAALLGQLRGKAAFVARQMTIPSSKTDDRLTQLELKERLRCLLSDLPFVEAVLRTPHLHPLTLYLALTSLLGSLSMLRPGGMPPVPQDYDHADPQAIFTPLLRALRESVSEVSEKYHEHKFLFSHGAFEIGLQTEWTGERLVIGLRGQSDRDLLTWMAGAVIGSQPVYPSLRSRRVLGASRRVVEHADDLGVRSGTGYLLFEIEADPALIHGDELLVIGNPNEGANAQRPQEMLLFVKGGSPSLPSAAGNA</sequence>
<evidence type="ECO:0000313" key="1">
    <source>
        <dbReference type="EMBL" id="CAG4912650.1"/>
    </source>
</evidence>
<dbReference type="NCBIfam" id="TIGR03353">
    <property type="entry name" value="VI_chp_4"/>
    <property type="match status" value="1"/>
</dbReference>
<dbReference type="Proteomes" id="UP000789704">
    <property type="component" value="Unassembled WGS sequence"/>
</dbReference>
<evidence type="ECO:0008006" key="3">
    <source>
        <dbReference type="Google" id="ProtNLM"/>
    </source>
</evidence>
<dbReference type="AlphaFoldDB" id="A0A9N8S0G1"/>
<keyword evidence="2" id="KW-1185">Reference proteome</keyword>
<dbReference type="Pfam" id="PF05936">
    <property type="entry name" value="T6SS_VasE"/>
    <property type="match status" value="1"/>
</dbReference>
<accession>A0A9N8S0G1</accession>
<dbReference type="EMBL" id="CAJQZC010000008">
    <property type="protein sequence ID" value="CAG4912650.1"/>
    <property type="molecule type" value="Genomic_DNA"/>
</dbReference>
<organism evidence="1 2">
    <name type="scientific">Paraburkholderia saeva</name>
    <dbReference type="NCBI Taxonomy" id="2777537"/>
    <lineage>
        <taxon>Bacteria</taxon>
        <taxon>Pseudomonadati</taxon>
        <taxon>Pseudomonadota</taxon>
        <taxon>Betaproteobacteria</taxon>
        <taxon>Burkholderiales</taxon>
        <taxon>Burkholderiaceae</taxon>
        <taxon>Paraburkholderia</taxon>
    </lineage>
</organism>
<dbReference type="RefSeq" id="WP_228880958.1">
    <property type="nucleotide sequence ID" value="NZ_CAJQYX010000005.1"/>
</dbReference>
<dbReference type="PANTHER" id="PTHR35566:SF1">
    <property type="entry name" value="TYPE VI SECRETION SYSTEM BASEPLATE COMPONENT TSSK1"/>
    <property type="match status" value="1"/>
</dbReference>
<proteinExistence type="predicted"/>